<reference evidence="17 18" key="1">
    <citation type="submission" date="2016-10" db="EMBL/GenBank/DDBJ databases">
        <authorList>
            <person name="de Groot N.N."/>
        </authorList>
    </citation>
    <scope>NUCLEOTIDE SEQUENCE [LARGE SCALE GENOMIC DNA]</scope>
    <source>
        <strain evidence="17 18">SLAS-1</strain>
    </source>
</reference>
<evidence type="ECO:0000259" key="14">
    <source>
        <dbReference type="Pfam" id="PF02878"/>
    </source>
</evidence>
<keyword evidence="13" id="KW-0175">Coiled coil</keyword>
<comment type="pathway">
    <text evidence="2">Glycolipid metabolism; diglucosyl-diacylglycerol biosynthesis.</text>
</comment>
<dbReference type="GO" id="GO:0006166">
    <property type="term" value="P:purine ribonucleoside salvage"/>
    <property type="evidence" value="ECO:0007669"/>
    <property type="project" value="TreeGrafter"/>
</dbReference>
<dbReference type="PANTHER" id="PTHR45745">
    <property type="entry name" value="PHOSPHOMANNOMUTASE 45A"/>
    <property type="match status" value="1"/>
</dbReference>
<evidence type="ECO:0000256" key="11">
    <source>
        <dbReference type="ARBA" id="ARBA00041467"/>
    </source>
</evidence>
<evidence type="ECO:0000259" key="15">
    <source>
        <dbReference type="Pfam" id="PF02879"/>
    </source>
</evidence>
<gene>
    <name evidence="17" type="ORF">SAMN04488692_10740</name>
</gene>
<dbReference type="Gene3D" id="3.30.310.50">
    <property type="entry name" value="Alpha-D-phosphohexomutase, C-terminal domain"/>
    <property type="match status" value="1"/>
</dbReference>
<keyword evidence="5" id="KW-0597">Phosphoprotein</keyword>
<evidence type="ECO:0000313" key="18">
    <source>
        <dbReference type="Proteomes" id="UP000199476"/>
    </source>
</evidence>
<evidence type="ECO:0000256" key="7">
    <source>
        <dbReference type="ARBA" id="ARBA00022842"/>
    </source>
</evidence>
<feature type="domain" description="Alpha-D-phosphohexomutase alpha/beta/alpha" evidence="15">
    <location>
        <begin position="211"/>
        <end position="315"/>
    </location>
</feature>
<dbReference type="Proteomes" id="UP000199476">
    <property type="component" value="Unassembled WGS sequence"/>
</dbReference>
<evidence type="ECO:0000256" key="1">
    <source>
        <dbReference type="ARBA" id="ARBA00001946"/>
    </source>
</evidence>
<dbReference type="Gene3D" id="3.40.120.10">
    <property type="entry name" value="Alpha-D-Glucose-1,6-Bisphosphate, subunit A, domain 3"/>
    <property type="match status" value="3"/>
</dbReference>
<comment type="cofactor">
    <cofactor evidence="1">
        <name>Mg(2+)</name>
        <dbReference type="ChEBI" id="CHEBI:18420"/>
    </cofactor>
</comment>
<dbReference type="InterPro" id="IPR005845">
    <property type="entry name" value="A-D-PHexomutase_a/b/a-II"/>
</dbReference>
<dbReference type="InterPro" id="IPR005844">
    <property type="entry name" value="A-D-PHexomutase_a/b/a-I"/>
</dbReference>
<dbReference type="AlphaFoldDB" id="A0A1G9LXY5"/>
<dbReference type="InterPro" id="IPR016055">
    <property type="entry name" value="A-D-PHexomutase_a/b/a-I/II/III"/>
</dbReference>
<evidence type="ECO:0000256" key="13">
    <source>
        <dbReference type="SAM" id="Coils"/>
    </source>
</evidence>
<organism evidence="17 18">
    <name type="scientific">Halarsenatibacter silvermanii</name>
    <dbReference type="NCBI Taxonomy" id="321763"/>
    <lineage>
        <taxon>Bacteria</taxon>
        <taxon>Bacillati</taxon>
        <taxon>Bacillota</taxon>
        <taxon>Clostridia</taxon>
        <taxon>Halanaerobiales</taxon>
        <taxon>Halarsenatibacteraceae</taxon>
        <taxon>Halarsenatibacter</taxon>
    </lineage>
</organism>
<evidence type="ECO:0000256" key="9">
    <source>
        <dbReference type="ARBA" id="ARBA00039995"/>
    </source>
</evidence>
<dbReference type="Pfam" id="PF02879">
    <property type="entry name" value="PGM_PMM_II"/>
    <property type="match status" value="1"/>
</dbReference>
<evidence type="ECO:0000256" key="10">
    <source>
        <dbReference type="ARBA" id="ARBA00041398"/>
    </source>
</evidence>
<evidence type="ECO:0000256" key="8">
    <source>
        <dbReference type="ARBA" id="ARBA00023235"/>
    </source>
</evidence>
<protein>
    <recommendedName>
        <fullName evidence="9">Phosphoglucomutase</fullName>
    </recommendedName>
    <alternativeName>
        <fullName evidence="11">Alpha-phosphoglucomutase</fullName>
    </alternativeName>
    <alternativeName>
        <fullName evidence="10">Glucose phosphomutase</fullName>
    </alternativeName>
</protein>
<dbReference type="SUPFAM" id="SSF53738">
    <property type="entry name" value="Phosphoglucomutase, first 3 domains"/>
    <property type="match status" value="3"/>
</dbReference>
<dbReference type="PANTHER" id="PTHR45745:SF1">
    <property type="entry name" value="PHOSPHOGLUCOMUTASE 2B-RELATED"/>
    <property type="match status" value="1"/>
</dbReference>
<name>A0A1G9LXY5_9FIRM</name>
<dbReference type="EMBL" id="FNGO01000007">
    <property type="protein sequence ID" value="SDL66601.1"/>
    <property type="molecule type" value="Genomic_DNA"/>
</dbReference>
<dbReference type="GO" id="GO:0000287">
    <property type="term" value="F:magnesium ion binding"/>
    <property type="evidence" value="ECO:0007669"/>
    <property type="project" value="InterPro"/>
</dbReference>
<dbReference type="CDD" id="cd05799">
    <property type="entry name" value="PGM2"/>
    <property type="match status" value="1"/>
</dbReference>
<dbReference type="SUPFAM" id="SSF55957">
    <property type="entry name" value="Phosphoglucomutase, C-terminal domain"/>
    <property type="match status" value="1"/>
</dbReference>
<dbReference type="GO" id="GO:0005975">
    <property type="term" value="P:carbohydrate metabolic process"/>
    <property type="evidence" value="ECO:0007669"/>
    <property type="project" value="InterPro"/>
</dbReference>
<dbReference type="GO" id="GO:0008973">
    <property type="term" value="F:phosphopentomutase activity"/>
    <property type="evidence" value="ECO:0007669"/>
    <property type="project" value="TreeGrafter"/>
</dbReference>
<accession>A0A1G9LXY5</accession>
<dbReference type="InterPro" id="IPR016066">
    <property type="entry name" value="A-D-PHexomutase_CS"/>
</dbReference>
<dbReference type="InterPro" id="IPR036900">
    <property type="entry name" value="A-D-PHexomutase_C_sf"/>
</dbReference>
<dbReference type="PROSITE" id="PS00710">
    <property type="entry name" value="PGM_PMM"/>
    <property type="match status" value="1"/>
</dbReference>
<dbReference type="OrthoDB" id="9806956at2"/>
<feature type="domain" description="Alpha-D-phosphohexomutase alpha/beta/alpha" evidence="16">
    <location>
        <begin position="329"/>
        <end position="437"/>
    </location>
</feature>
<dbReference type="Pfam" id="PF02880">
    <property type="entry name" value="PGM_PMM_III"/>
    <property type="match status" value="1"/>
</dbReference>
<dbReference type="InterPro" id="IPR005841">
    <property type="entry name" value="Alpha-D-phosphohexomutase_SF"/>
</dbReference>
<keyword evidence="7 12" id="KW-0460">Magnesium</keyword>
<keyword evidence="18" id="KW-1185">Reference proteome</keyword>
<comment type="pathway">
    <text evidence="3">Lipid metabolism.</text>
</comment>
<dbReference type="STRING" id="321763.SAMN04488692_10740"/>
<dbReference type="Pfam" id="PF02878">
    <property type="entry name" value="PGM_PMM_I"/>
    <property type="match status" value="1"/>
</dbReference>
<feature type="domain" description="Alpha-D-phosphohexomutase alpha/beta/alpha" evidence="14">
    <location>
        <begin position="43"/>
        <end position="182"/>
    </location>
</feature>
<feature type="coiled-coil region" evidence="13">
    <location>
        <begin position="187"/>
        <end position="214"/>
    </location>
</feature>
<evidence type="ECO:0000256" key="6">
    <source>
        <dbReference type="ARBA" id="ARBA00022723"/>
    </source>
</evidence>
<evidence type="ECO:0000256" key="5">
    <source>
        <dbReference type="ARBA" id="ARBA00022553"/>
    </source>
</evidence>
<dbReference type="InterPro" id="IPR005846">
    <property type="entry name" value="A-D-PHexomutase_a/b/a-III"/>
</dbReference>
<comment type="similarity">
    <text evidence="4 12">Belongs to the phosphohexose mutase family.</text>
</comment>
<evidence type="ECO:0000259" key="16">
    <source>
        <dbReference type="Pfam" id="PF02880"/>
    </source>
</evidence>
<evidence type="ECO:0000256" key="2">
    <source>
        <dbReference type="ARBA" id="ARBA00005164"/>
    </source>
</evidence>
<evidence type="ECO:0000313" key="17">
    <source>
        <dbReference type="EMBL" id="SDL66601.1"/>
    </source>
</evidence>
<sequence length="583" mass="65877">MSYMSRYRDWFLSDYIDEETKAELESIEDNEEEIEDRFYKDLEFGTGGMRGKIGAGTNRMNKYTVRRATQGLANYLLNYFDDNEEKKSAVIAYDSRHKSREFAEEAARVLAANDIRSYIFTRISPTPELSYAVRKLGTGAGIMITASHNPPEYNGYKVYGGEGGQLVPDKARKVMAEIGEIDDFSLVNTMELDKAREQDLVEDVEEELEDSYLETVASVLPDVDLAEKSGDELSIVYTPLHGTGSRPIQKLMGKLGFSETLVVQRQAEADPDFSTVSQPNPEEEQAFTLALEVAESSDTDLIMATDPDCDRLGVMVPEHNDENFRLLSGNEIGVLMADYLLERMEDQGKIPDRGVIIKTIVTTEMILPLADEYGCEVMDVLTGFKYIGEKMNQFEEEEREFIFGFEESYGYLAGNYARDKDAVLAAALMAVLALYHQKENRIDLLTRLKELRQKYGYYKEEVRSIWMEGKRGEEKIAGALARLREEYPDEIAGSGVIRIHDYKEGQTVECESGAAEEIDLPESNVLQFRLQDDSLLTIRPSGTEPKLKVYSAVCANTEPGAQNRLEEVRESSLEMIEEILEEV</sequence>
<evidence type="ECO:0000256" key="3">
    <source>
        <dbReference type="ARBA" id="ARBA00005189"/>
    </source>
</evidence>
<keyword evidence="6 12" id="KW-0479">Metal-binding</keyword>
<dbReference type="PRINTS" id="PR00509">
    <property type="entry name" value="PGMPMM"/>
</dbReference>
<keyword evidence="8" id="KW-0413">Isomerase</keyword>
<evidence type="ECO:0000256" key="4">
    <source>
        <dbReference type="ARBA" id="ARBA00010231"/>
    </source>
</evidence>
<proteinExistence type="inferred from homology"/>
<evidence type="ECO:0000256" key="12">
    <source>
        <dbReference type="RuleBase" id="RU004326"/>
    </source>
</evidence>